<dbReference type="Proteomes" id="UP000002432">
    <property type="component" value="Chromosome"/>
</dbReference>
<dbReference type="EnsemblBacteria" id="ABF43579">
    <property type="protein sequence ID" value="ABF43579"/>
    <property type="gene ID" value="Acid345_4579"/>
</dbReference>
<dbReference type="InterPro" id="IPR022691">
    <property type="entry name" value="Tscrpt_elong_fac_GreA/B_N"/>
</dbReference>
<evidence type="ECO:0000259" key="7">
    <source>
        <dbReference type="Pfam" id="PF03449"/>
    </source>
</evidence>
<dbReference type="Pfam" id="PF03449">
    <property type="entry name" value="GreA_GreB_N"/>
    <property type="match status" value="1"/>
</dbReference>
<evidence type="ECO:0000256" key="3">
    <source>
        <dbReference type="ARBA" id="ARBA00023163"/>
    </source>
</evidence>
<evidence type="ECO:0000313" key="8">
    <source>
        <dbReference type="EMBL" id="ABF43579.1"/>
    </source>
</evidence>
<dbReference type="InterPro" id="IPR006358">
    <property type="entry name" value="Tscrpt_elong_fac_GreB"/>
</dbReference>
<evidence type="ECO:0000256" key="1">
    <source>
        <dbReference type="ARBA" id="ARBA00023015"/>
    </source>
</evidence>
<dbReference type="eggNOG" id="COG0782">
    <property type="taxonomic scope" value="Bacteria"/>
</dbReference>
<dbReference type="InterPro" id="IPR001437">
    <property type="entry name" value="Tscrpt_elong_fac_GreA/B_C"/>
</dbReference>
<dbReference type="Gene3D" id="1.10.287.180">
    <property type="entry name" value="Transcription elongation factor, GreA/GreB, N-terminal domain"/>
    <property type="match status" value="1"/>
</dbReference>
<dbReference type="FunFam" id="1.10.287.180:FF:000001">
    <property type="entry name" value="Transcription elongation factor GreA"/>
    <property type="match status" value="1"/>
</dbReference>
<dbReference type="SUPFAM" id="SSF46557">
    <property type="entry name" value="GreA transcript cleavage protein, N-terminal domain"/>
    <property type="match status" value="1"/>
</dbReference>
<feature type="region of interest" description="Disordered" evidence="5">
    <location>
        <begin position="185"/>
        <end position="212"/>
    </location>
</feature>
<protein>
    <recommendedName>
        <fullName evidence="4">Transcription elongation factor GreB</fullName>
    </recommendedName>
    <alternativeName>
        <fullName evidence="4">Transcript cleavage factor GreB</fullName>
    </alternativeName>
</protein>
<dbReference type="InterPro" id="IPR036805">
    <property type="entry name" value="Tscrpt_elong_fac_GreA/B_N_sf"/>
</dbReference>
<dbReference type="SUPFAM" id="SSF54534">
    <property type="entry name" value="FKBP-like"/>
    <property type="match status" value="1"/>
</dbReference>
<keyword evidence="9" id="KW-1185">Reference proteome</keyword>
<dbReference type="HAMAP" id="MF_00105">
    <property type="entry name" value="GreA_GreB"/>
    <property type="match status" value="1"/>
</dbReference>
<dbReference type="RefSeq" id="WP_011525376.1">
    <property type="nucleotide sequence ID" value="NC_008009.1"/>
</dbReference>
<gene>
    <name evidence="4" type="primary">greB</name>
    <name evidence="8" type="ordered locus">Acid345_4579</name>
</gene>
<dbReference type="NCBIfam" id="TIGR01461">
    <property type="entry name" value="greB"/>
    <property type="match status" value="1"/>
</dbReference>
<dbReference type="PANTHER" id="PTHR30437">
    <property type="entry name" value="TRANSCRIPTION ELONGATION FACTOR GREA"/>
    <property type="match status" value="1"/>
</dbReference>
<evidence type="ECO:0000256" key="5">
    <source>
        <dbReference type="SAM" id="MobiDB-lite"/>
    </source>
</evidence>
<dbReference type="AlphaFoldDB" id="Q1IHS1"/>
<keyword evidence="3 4" id="KW-0804">Transcription</keyword>
<dbReference type="InterPro" id="IPR028624">
    <property type="entry name" value="Tscrpt_elong_fac_GreA/B"/>
</dbReference>
<accession>Q1IHS1</accession>
<dbReference type="InterPro" id="IPR023459">
    <property type="entry name" value="Tscrpt_elong_fac_GreA/B_fam"/>
</dbReference>
<keyword evidence="8" id="KW-0251">Elongation factor</keyword>
<dbReference type="GO" id="GO:0006354">
    <property type="term" value="P:DNA-templated transcription elongation"/>
    <property type="evidence" value="ECO:0007669"/>
    <property type="project" value="TreeGrafter"/>
</dbReference>
<dbReference type="STRING" id="204669.Acid345_4579"/>
<organism evidence="8 9">
    <name type="scientific">Koribacter versatilis (strain Ellin345)</name>
    <dbReference type="NCBI Taxonomy" id="204669"/>
    <lineage>
        <taxon>Bacteria</taxon>
        <taxon>Pseudomonadati</taxon>
        <taxon>Acidobacteriota</taxon>
        <taxon>Terriglobia</taxon>
        <taxon>Terriglobales</taxon>
        <taxon>Candidatus Korobacteraceae</taxon>
        <taxon>Candidatus Korobacter</taxon>
    </lineage>
</organism>
<keyword evidence="2 4" id="KW-0238">DNA-binding</keyword>
<dbReference type="Pfam" id="PF01272">
    <property type="entry name" value="GreA_GreB"/>
    <property type="match status" value="1"/>
</dbReference>
<comment type="similarity">
    <text evidence="4">Belongs to the GreA/GreB family. GreB subfamily.</text>
</comment>
<feature type="domain" description="Transcription elongation factor GreA/GreB N-terminal" evidence="7">
    <location>
        <begin position="20"/>
        <end position="89"/>
    </location>
</feature>
<dbReference type="GO" id="GO:0032784">
    <property type="term" value="P:regulation of DNA-templated transcription elongation"/>
    <property type="evidence" value="ECO:0007669"/>
    <property type="project" value="UniProtKB-UniRule"/>
</dbReference>
<sequence length="212" mass="23817">MQKGFTRHPQSNEPATRVKNYITPGGLERLKDEHRFLLTRERPAVVEVVQWAAGNGDRSDNADYRYGKRRLRQIDGRIRFLSKRIEAAELVDPERPRTGQAATRAFFGATVRYENAAGVERVVSIVGVDEVDLSRNHISWMSPLGRALTKSAEGDSVVLKAPGGTEELTVLEVRYERIAVEAFREPAGSEVSGRHSRANAHPPEEEDKERSR</sequence>
<evidence type="ECO:0000259" key="6">
    <source>
        <dbReference type="Pfam" id="PF01272"/>
    </source>
</evidence>
<dbReference type="GO" id="GO:0003746">
    <property type="term" value="F:translation elongation factor activity"/>
    <property type="evidence" value="ECO:0007669"/>
    <property type="project" value="UniProtKB-KW"/>
</dbReference>
<evidence type="ECO:0000256" key="4">
    <source>
        <dbReference type="HAMAP-Rule" id="MF_00930"/>
    </source>
</evidence>
<dbReference type="GO" id="GO:0003677">
    <property type="term" value="F:DNA binding"/>
    <property type="evidence" value="ECO:0007669"/>
    <property type="project" value="UniProtKB-UniRule"/>
</dbReference>
<comment type="function">
    <text evidence="4">Necessary for efficient RNA polymerase transcription elongation past template-encoded arresting sites. The arresting sites in DNA have the property of trapping a certain fraction of elongating RNA polymerases that pass through, resulting in locked ternary complexes. Cleavage of the nascent transcript by cleavage factors such as GreA or GreB allows the resumption of elongation from the new 3'terminus. GreB releases sequences of up to 9 nucleotides in length.</text>
</comment>
<name>Q1IHS1_KORVE</name>
<dbReference type="GO" id="GO:0070063">
    <property type="term" value="F:RNA polymerase binding"/>
    <property type="evidence" value="ECO:0007669"/>
    <property type="project" value="InterPro"/>
</dbReference>
<evidence type="ECO:0000313" key="9">
    <source>
        <dbReference type="Proteomes" id="UP000002432"/>
    </source>
</evidence>
<dbReference type="NCBIfam" id="NF002506">
    <property type="entry name" value="PRK01885.1"/>
    <property type="match status" value="1"/>
</dbReference>
<feature type="domain" description="Transcription elongation factor GreA/GreB C-terminal" evidence="6">
    <location>
        <begin position="103"/>
        <end position="175"/>
    </location>
</feature>
<dbReference type="PANTHER" id="PTHR30437:SF6">
    <property type="entry name" value="TRANSCRIPTION ELONGATION FACTOR GREB"/>
    <property type="match status" value="1"/>
</dbReference>
<proteinExistence type="inferred from homology"/>
<dbReference type="HOGENOM" id="CLU_101379_3_0_0"/>
<dbReference type="HAMAP" id="MF_00930">
    <property type="entry name" value="GreB"/>
    <property type="match status" value="1"/>
</dbReference>
<dbReference type="InterPro" id="IPR036953">
    <property type="entry name" value="GreA/GreB_C_sf"/>
</dbReference>
<keyword evidence="1 4" id="KW-0805">Transcription regulation</keyword>
<evidence type="ECO:0000256" key="2">
    <source>
        <dbReference type="ARBA" id="ARBA00023125"/>
    </source>
</evidence>
<dbReference type="KEGG" id="aba:Acid345_4579"/>
<keyword evidence="8" id="KW-0648">Protein biosynthesis</keyword>
<dbReference type="Gene3D" id="3.10.50.30">
    <property type="entry name" value="Transcription elongation factor, GreA/GreB, C-terminal domain"/>
    <property type="match status" value="1"/>
</dbReference>
<dbReference type="OrthoDB" id="9808774at2"/>
<dbReference type="EMBL" id="CP000360">
    <property type="protein sequence ID" value="ABF43579.1"/>
    <property type="molecule type" value="Genomic_DNA"/>
</dbReference>
<reference evidence="8 9" key="1">
    <citation type="journal article" date="2009" name="Appl. Environ. Microbiol.">
        <title>Three genomes from the phylum Acidobacteria provide insight into the lifestyles of these microorganisms in soils.</title>
        <authorList>
            <person name="Ward N.L."/>
            <person name="Challacombe J.F."/>
            <person name="Janssen P.H."/>
            <person name="Henrissat B."/>
            <person name="Coutinho P.M."/>
            <person name="Wu M."/>
            <person name="Xie G."/>
            <person name="Haft D.H."/>
            <person name="Sait M."/>
            <person name="Badger J."/>
            <person name="Barabote R.D."/>
            <person name="Bradley B."/>
            <person name="Brettin T.S."/>
            <person name="Brinkac L.M."/>
            <person name="Bruce D."/>
            <person name="Creasy T."/>
            <person name="Daugherty S.C."/>
            <person name="Davidsen T.M."/>
            <person name="DeBoy R.T."/>
            <person name="Detter J.C."/>
            <person name="Dodson R.J."/>
            <person name="Durkin A.S."/>
            <person name="Ganapathy A."/>
            <person name="Gwinn-Giglio M."/>
            <person name="Han C.S."/>
            <person name="Khouri H."/>
            <person name="Kiss H."/>
            <person name="Kothari S.P."/>
            <person name="Madupu R."/>
            <person name="Nelson K.E."/>
            <person name="Nelson W.C."/>
            <person name="Paulsen I."/>
            <person name="Penn K."/>
            <person name="Ren Q."/>
            <person name="Rosovitz M.J."/>
            <person name="Selengut J.D."/>
            <person name="Shrivastava S."/>
            <person name="Sullivan S.A."/>
            <person name="Tapia R."/>
            <person name="Thompson L.S."/>
            <person name="Watkins K.L."/>
            <person name="Yang Q."/>
            <person name="Yu C."/>
            <person name="Zafar N."/>
            <person name="Zhou L."/>
            <person name="Kuske C.R."/>
        </authorList>
    </citation>
    <scope>NUCLEOTIDE SEQUENCE [LARGE SCALE GENOMIC DNA]</scope>
    <source>
        <strain evidence="8 9">Ellin345</strain>
    </source>
</reference>